<feature type="region of interest" description="Disordered" evidence="6">
    <location>
        <begin position="200"/>
        <end position="231"/>
    </location>
</feature>
<dbReference type="HAMAP" id="MF_01151">
    <property type="entry name" value="GrpE"/>
    <property type="match status" value="1"/>
</dbReference>
<dbReference type="Gene3D" id="2.30.22.10">
    <property type="entry name" value="Head domain of nucleotide exchange factor GrpE"/>
    <property type="match status" value="1"/>
</dbReference>
<name>A0A1F5YC05_9BACT</name>
<reference evidence="7 8" key="1">
    <citation type="journal article" date="2016" name="Nat. Commun.">
        <title>Thousands of microbial genomes shed light on interconnected biogeochemical processes in an aquifer system.</title>
        <authorList>
            <person name="Anantharaman K."/>
            <person name="Brown C.T."/>
            <person name="Hug L.A."/>
            <person name="Sharon I."/>
            <person name="Castelle C.J."/>
            <person name="Probst A.J."/>
            <person name="Thomas B.C."/>
            <person name="Singh A."/>
            <person name="Wilkins M.J."/>
            <person name="Karaoz U."/>
            <person name="Brodie E.L."/>
            <person name="Williams K.H."/>
            <person name="Hubbard S.S."/>
            <person name="Banfield J.F."/>
        </authorList>
    </citation>
    <scope>NUCLEOTIDE SEQUENCE [LARGE SCALE GENOMIC DNA]</scope>
</reference>
<evidence type="ECO:0000256" key="3">
    <source>
        <dbReference type="RuleBase" id="RU000639"/>
    </source>
</evidence>
<dbReference type="GO" id="GO:0051087">
    <property type="term" value="F:protein-folding chaperone binding"/>
    <property type="evidence" value="ECO:0007669"/>
    <property type="project" value="InterPro"/>
</dbReference>
<dbReference type="GO" id="GO:0051082">
    <property type="term" value="F:unfolded protein binding"/>
    <property type="evidence" value="ECO:0007669"/>
    <property type="project" value="TreeGrafter"/>
</dbReference>
<evidence type="ECO:0000256" key="1">
    <source>
        <dbReference type="ARBA" id="ARBA00009054"/>
    </source>
</evidence>
<dbReference type="Proteomes" id="UP000179034">
    <property type="component" value="Unassembled WGS sequence"/>
</dbReference>
<keyword evidence="2 3" id="KW-0143">Chaperone</keyword>
<dbReference type="PROSITE" id="PS01071">
    <property type="entry name" value="GRPE"/>
    <property type="match status" value="1"/>
</dbReference>
<keyword evidence="3" id="KW-0346">Stress response</keyword>
<dbReference type="Pfam" id="PF01025">
    <property type="entry name" value="GrpE"/>
    <property type="match status" value="1"/>
</dbReference>
<evidence type="ECO:0000313" key="7">
    <source>
        <dbReference type="EMBL" id="OGF97381.1"/>
    </source>
</evidence>
<dbReference type="AlphaFoldDB" id="A0A1F5YC05"/>
<dbReference type="InterPro" id="IPR000740">
    <property type="entry name" value="GrpE"/>
</dbReference>
<feature type="coiled-coil region" evidence="5">
    <location>
        <begin position="59"/>
        <end position="86"/>
    </location>
</feature>
<comment type="similarity">
    <text evidence="1 4">Belongs to the GrpE family.</text>
</comment>
<accession>A0A1F5YC05</accession>
<feature type="non-terminal residue" evidence="7">
    <location>
        <position position="231"/>
    </location>
</feature>
<dbReference type="InterPro" id="IPR013805">
    <property type="entry name" value="GrpE_CC"/>
</dbReference>
<dbReference type="GO" id="GO:0000774">
    <property type="term" value="F:adenyl-nucleotide exchange factor activity"/>
    <property type="evidence" value="ECO:0007669"/>
    <property type="project" value="InterPro"/>
</dbReference>
<sequence>MSEKKKAEKEKKEEEGKEPVTIYIEDRRSSVGAKSSQEKARESAGVEWEKEQPAGDERYAELVDQMKRLQADFENYRKRVQKERSESWVLAKKELIFGLLPFIDDMRRVMEWTDEEIDIRPLFEGMKLTAKNLMMVLEEEGFERIDALGKPFDPHFHEALFTEETDDPEKDNIVREVLLDGYTFRGSLLRPARVKVFRHRSAKAAEEPAEASDEPESTAPAELQRPLEEAP</sequence>
<proteinExistence type="inferred from homology"/>
<dbReference type="PANTHER" id="PTHR21237">
    <property type="entry name" value="GRPE PROTEIN"/>
    <property type="match status" value="1"/>
</dbReference>
<dbReference type="InterPro" id="IPR009012">
    <property type="entry name" value="GrpE_head"/>
</dbReference>
<evidence type="ECO:0000256" key="5">
    <source>
        <dbReference type="SAM" id="Coils"/>
    </source>
</evidence>
<keyword evidence="5" id="KW-0175">Coiled coil</keyword>
<evidence type="ECO:0000256" key="6">
    <source>
        <dbReference type="SAM" id="MobiDB-lite"/>
    </source>
</evidence>
<dbReference type="EMBL" id="MFIW01000086">
    <property type="protein sequence ID" value="OGF97381.1"/>
    <property type="molecule type" value="Genomic_DNA"/>
</dbReference>
<feature type="compositionally biased region" description="Basic and acidic residues" evidence="6">
    <location>
        <begin position="36"/>
        <end position="53"/>
    </location>
</feature>
<dbReference type="PANTHER" id="PTHR21237:SF23">
    <property type="entry name" value="GRPE PROTEIN HOMOLOG, MITOCHONDRIAL"/>
    <property type="match status" value="1"/>
</dbReference>
<feature type="compositionally biased region" description="Acidic residues" evidence="6">
    <location>
        <begin position="207"/>
        <end position="216"/>
    </location>
</feature>
<dbReference type="GO" id="GO:0042803">
    <property type="term" value="F:protein homodimerization activity"/>
    <property type="evidence" value="ECO:0007669"/>
    <property type="project" value="InterPro"/>
</dbReference>
<dbReference type="CDD" id="cd00446">
    <property type="entry name" value="GrpE"/>
    <property type="match status" value="1"/>
</dbReference>
<dbReference type="GO" id="GO:0006457">
    <property type="term" value="P:protein folding"/>
    <property type="evidence" value="ECO:0007669"/>
    <property type="project" value="InterPro"/>
</dbReference>
<dbReference type="PRINTS" id="PR00773">
    <property type="entry name" value="GRPEPROTEIN"/>
</dbReference>
<comment type="function">
    <text evidence="3">Participates actively in the response to hyperosmotic and heat shock by preventing the aggregation of stress-denatured proteins, in association with DnaK and GrpE. It is the nucleotide exchange factor for DnaK and may function as a thermosensor. Unfolded proteins bind initially to DnaJ; upon interaction with the DnaJ-bound protein, DnaK hydrolyzes its bound ATP, resulting in the formation of a stable complex. GrpE releases ADP from DnaK; ATP binding to DnaK triggers the release of the substrate protein, thus completing the reaction cycle. Several rounds of ATP-dependent interactions between DnaJ, DnaK and GrpE are required for fully efficient folding.</text>
</comment>
<protein>
    <recommendedName>
        <fullName evidence="3">Protein GrpE</fullName>
    </recommendedName>
</protein>
<evidence type="ECO:0000256" key="2">
    <source>
        <dbReference type="ARBA" id="ARBA00023186"/>
    </source>
</evidence>
<organism evidence="7 8">
    <name type="scientific">Candidatus Glassbacteria bacterium RBG_16_58_8</name>
    <dbReference type="NCBI Taxonomy" id="1817866"/>
    <lineage>
        <taxon>Bacteria</taxon>
        <taxon>Candidatus Glassiibacteriota</taxon>
    </lineage>
</organism>
<gene>
    <name evidence="7" type="ORF">A2Z06_01595</name>
</gene>
<dbReference type="Gene3D" id="3.90.20.20">
    <property type="match status" value="1"/>
</dbReference>
<feature type="compositionally biased region" description="Basic and acidic residues" evidence="6">
    <location>
        <begin position="1"/>
        <end position="29"/>
    </location>
</feature>
<dbReference type="SUPFAM" id="SSF51064">
    <property type="entry name" value="Head domain of nucleotide exchange factor GrpE"/>
    <property type="match status" value="1"/>
</dbReference>
<dbReference type="SUPFAM" id="SSF58014">
    <property type="entry name" value="Coiled-coil domain of nucleotide exchange factor GrpE"/>
    <property type="match status" value="1"/>
</dbReference>
<evidence type="ECO:0000256" key="4">
    <source>
        <dbReference type="RuleBase" id="RU004478"/>
    </source>
</evidence>
<evidence type="ECO:0000313" key="8">
    <source>
        <dbReference type="Proteomes" id="UP000179034"/>
    </source>
</evidence>
<comment type="caution">
    <text evidence="7">The sequence shown here is derived from an EMBL/GenBank/DDBJ whole genome shotgun (WGS) entry which is preliminary data.</text>
</comment>
<feature type="region of interest" description="Disordered" evidence="6">
    <location>
        <begin position="1"/>
        <end position="53"/>
    </location>
</feature>